<dbReference type="SUPFAM" id="SSF57701">
    <property type="entry name" value="Zn2/Cys6 DNA-binding domain"/>
    <property type="match status" value="1"/>
</dbReference>
<feature type="domain" description="Zn(2)-C6 fungal-type" evidence="6">
    <location>
        <begin position="26"/>
        <end position="55"/>
    </location>
</feature>
<evidence type="ECO:0000256" key="4">
    <source>
        <dbReference type="ARBA" id="ARBA00023242"/>
    </source>
</evidence>
<evidence type="ECO:0000256" key="5">
    <source>
        <dbReference type="SAM" id="MobiDB-lite"/>
    </source>
</evidence>
<dbReference type="GO" id="GO:0000981">
    <property type="term" value="F:DNA-binding transcription factor activity, RNA polymerase II-specific"/>
    <property type="evidence" value="ECO:0007669"/>
    <property type="project" value="InterPro"/>
</dbReference>
<dbReference type="EMBL" id="HG793186">
    <property type="protein sequence ID" value="CRL30502.1"/>
    <property type="molecule type" value="Genomic_DNA"/>
</dbReference>
<dbReference type="CDD" id="cd00067">
    <property type="entry name" value="GAL4"/>
    <property type="match status" value="1"/>
</dbReference>
<reference evidence="7 8" key="1">
    <citation type="journal article" date="2014" name="Nat. Commun.">
        <title>Multiple recent horizontal transfers of a large genomic region in cheese making fungi.</title>
        <authorList>
            <person name="Cheeseman K."/>
            <person name="Ropars J."/>
            <person name="Renault P."/>
            <person name="Dupont J."/>
            <person name="Gouzy J."/>
            <person name="Branca A."/>
            <person name="Abraham A.L."/>
            <person name="Ceppi M."/>
            <person name="Conseiller E."/>
            <person name="Debuchy R."/>
            <person name="Malagnac F."/>
            <person name="Goarin A."/>
            <person name="Silar P."/>
            <person name="Lacoste S."/>
            <person name="Sallet E."/>
            <person name="Bensimon A."/>
            <person name="Giraud T."/>
            <person name="Brygoo Y."/>
        </authorList>
    </citation>
    <scope>NUCLEOTIDE SEQUENCE [LARGE SCALE GENOMIC DNA]</scope>
    <source>
        <strain evidence="8">FM 013</strain>
    </source>
</reference>
<evidence type="ECO:0000259" key="6">
    <source>
        <dbReference type="PROSITE" id="PS50048"/>
    </source>
</evidence>
<dbReference type="PROSITE" id="PS50048">
    <property type="entry name" value="ZN2_CY6_FUNGAL_2"/>
    <property type="match status" value="1"/>
</dbReference>
<dbReference type="InterPro" id="IPR052783">
    <property type="entry name" value="Metabolic/Drug-Res_Regulator"/>
</dbReference>
<gene>
    <name evidence="7" type="ORF">PCAMFM013_S053g000010</name>
</gene>
<dbReference type="Gene3D" id="4.10.240.10">
    <property type="entry name" value="Zn(2)-C6 fungal-type DNA-binding domain"/>
    <property type="match status" value="1"/>
</dbReference>
<name>A0A0G4PWI8_PENC3</name>
<protein>
    <submittedName>
        <fullName evidence="7">Fungal transcriptional regulatory protein, N-terminal</fullName>
    </submittedName>
</protein>
<dbReference type="PANTHER" id="PTHR47655:SF3">
    <property type="entry name" value="ZN(II)2CYS6 TRANSCRIPTION FACTOR (EUROFUNG)"/>
    <property type="match status" value="1"/>
</dbReference>
<evidence type="ECO:0000256" key="2">
    <source>
        <dbReference type="ARBA" id="ARBA00023125"/>
    </source>
</evidence>
<dbReference type="PANTHER" id="PTHR47655">
    <property type="entry name" value="QUINIC ACID UTILIZATION ACTIVATOR"/>
    <property type="match status" value="1"/>
</dbReference>
<keyword evidence="3" id="KW-0804">Transcription</keyword>
<evidence type="ECO:0000313" key="7">
    <source>
        <dbReference type="EMBL" id="CRL30502.1"/>
    </source>
</evidence>
<keyword evidence="4" id="KW-0539">Nucleus</keyword>
<dbReference type="PROSITE" id="PS00463">
    <property type="entry name" value="ZN2_CY6_FUNGAL_1"/>
    <property type="match status" value="1"/>
</dbReference>
<dbReference type="InterPro" id="IPR036864">
    <property type="entry name" value="Zn2-C6_fun-type_DNA-bd_sf"/>
</dbReference>
<dbReference type="AlphaFoldDB" id="A0A0G4PWI8"/>
<dbReference type="InterPro" id="IPR001138">
    <property type="entry name" value="Zn2Cys6_DnaBD"/>
</dbReference>
<organism evidence="7 8">
    <name type="scientific">Penicillium camemberti (strain FM 013)</name>
    <dbReference type="NCBI Taxonomy" id="1429867"/>
    <lineage>
        <taxon>Eukaryota</taxon>
        <taxon>Fungi</taxon>
        <taxon>Dikarya</taxon>
        <taxon>Ascomycota</taxon>
        <taxon>Pezizomycotina</taxon>
        <taxon>Eurotiomycetes</taxon>
        <taxon>Eurotiomycetidae</taxon>
        <taxon>Eurotiales</taxon>
        <taxon>Aspergillaceae</taxon>
        <taxon>Penicillium</taxon>
    </lineage>
</organism>
<keyword evidence="1" id="KW-0805">Transcription regulation</keyword>
<dbReference type="GO" id="GO:0003677">
    <property type="term" value="F:DNA binding"/>
    <property type="evidence" value="ECO:0007669"/>
    <property type="project" value="UniProtKB-KW"/>
</dbReference>
<dbReference type="Proteomes" id="UP000053732">
    <property type="component" value="Unassembled WGS sequence"/>
</dbReference>
<evidence type="ECO:0000313" key="8">
    <source>
        <dbReference type="Proteomes" id="UP000053732"/>
    </source>
</evidence>
<evidence type="ECO:0000256" key="3">
    <source>
        <dbReference type="ARBA" id="ARBA00023163"/>
    </source>
</evidence>
<sequence length="302" mass="34052">MVAPQSTPASKHSHFNGNFRKRVCKACDRCRMKKSKCDGLSPCSRCRADNSICVFGERKKMNDNNLYPKKYVERLEQQQSWLVHALQKLYRRIIDGKGWPGDRLHPESNAQSLTHDLLMRLGVIDDSKGERFVENTAALQQDLWRTNDGMQRQQSPHGSLDIAQSPAASSHLSADGFPMQRKQHTPPTYSSSMEAPINKEPNMSPTASSMCMQGAPSPLEDQAVQQWASECISPFDEVNMMTTGDYYPCMINRQLPLDYNMPEGLYFSSTNDCGNLNQIVFLHQTESAQSGPEELLPMFNTP</sequence>
<evidence type="ECO:0000256" key="1">
    <source>
        <dbReference type="ARBA" id="ARBA00023015"/>
    </source>
</evidence>
<accession>A0A0G4PWI8</accession>
<feature type="compositionally biased region" description="Polar residues" evidence="5">
    <location>
        <begin position="201"/>
        <end position="211"/>
    </location>
</feature>
<dbReference type="Pfam" id="PF00172">
    <property type="entry name" value="Zn_clus"/>
    <property type="match status" value="1"/>
</dbReference>
<proteinExistence type="predicted"/>
<keyword evidence="2" id="KW-0238">DNA-binding</keyword>
<feature type="region of interest" description="Disordered" evidence="5">
    <location>
        <begin position="149"/>
        <end position="216"/>
    </location>
</feature>
<dbReference type="SMART" id="SM00066">
    <property type="entry name" value="GAL4"/>
    <property type="match status" value="1"/>
</dbReference>
<keyword evidence="8" id="KW-1185">Reference proteome</keyword>
<dbReference type="STRING" id="1429867.A0A0G4PWI8"/>
<dbReference type="GO" id="GO:0008270">
    <property type="term" value="F:zinc ion binding"/>
    <property type="evidence" value="ECO:0007669"/>
    <property type="project" value="InterPro"/>
</dbReference>